<evidence type="ECO:0000256" key="7">
    <source>
        <dbReference type="SAM" id="Phobius"/>
    </source>
</evidence>
<feature type="compositionally biased region" description="Low complexity" evidence="6">
    <location>
        <begin position="674"/>
        <end position="716"/>
    </location>
</feature>
<dbReference type="InterPro" id="IPR023088">
    <property type="entry name" value="PDEase"/>
</dbReference>
<proteinExistence type="predicted"/>
<dbReference type="Pfam" id="PF00233">
    <property type="entry name" value="PDEase_I"/>
    <property type="match status" value="1"/>
</dbReference>
<accession>A0A835T1S0</accession>
<keyword evidence="7" id="KW-1133">Transmembrane helix</keyword>
<feature type="active site" description="Proton donor" evidence="3">
    <location>
        <position position="1110"/>
    </location>
</feature>
<feature type="binding site" evidence="5">
    <location>
        <position position="1151"/>
    </location>
    <ligand>
        <name>Zn(2+)</name>
        <dbReference type="ChEBI" id="CHEBI:29105"/>
        <label>1</label>
    </ligand>
</feature>
<comment type="caution">
    <text evidence="9">The sequence shown here is derived from an EMBL/GenBank/DDBJ whole genome shotgun (WGS) entry which is preliminary data.</text>
</comment>
<dbReference type="PROSITE" id="PS51845">
    <property type="entry name" value="PDEASE_I_2"/>
    <property type="match status" value="1"/>
</dbReference>
<keyword evidence="2" id="KW-0378">Hydrolase</keyword>
<dbReference type="PANTHER" id="PTHR11347">
    <property type="entry name" value="CYCLIC NUCLEOTIDE PHOSPHODIESTERASE"/>
    <property type="match status" value="1"/>
</dbReference>
<feature type="compositionally biased region" description="Low complexity" evidence="6">
    <location>
        <begin position="800"/>
        <end position="813"/>
    </location>
</feature>
<dbReference type="InterPro" id="IPR036971">
    <property type="entry name" value="PDEase_catalytic_dom_sf"/>
</dbReference>
<feature type="region of interest" description="Disordered" evidence="6">
    <location>
        <begin position="763"/>
        <end position="813"/>
    </location>
</feature>
<feature type="transmembrane region" description="Helical" evidence="7">
    <location>
        <begin position="219"/>
        <end position="238"/>
    </location>
</feature>
<dbReference type="GO" id="GO:0004114">
    <property type="term" value="F:3',5'-cyclic-nucleotide phosphodiesterase activity"/>
    <property type="evidence" value="ECO:0007669"/>
    <property type="project" value="InterPro"/>
</dbReference>
<feature type="compositionally biased region" description="Low complexity" evidence="6">
    <location>
        <begin position="643"/>
        <end position="652"/>
    </location>
</feature>
<feature type="compositionally biased region" description="Pro residues" evidence="6">
    <location>
        <begin position="578"/>
        <end position="592"/>
    </location>
</feature>
<feature type="compositionally biased region" description="Polar residues" evidence="6">
    <location>
        <begin position="593"/>
        <end position="608"/>
    </location>
</feature>
<dbReference type="GO" id="GO:0007165">
    <property type="term" value="P:signal transduction"/>
    <property type="evidence" value="ECO:0007669"/>
    <property type="project" value="InterPro"/>
</dbReference>
<evidence type="ECO:0000256" key="1">
    <source>
        <dbReference type="ARBA" id="ARBA00022723"/>
    </source>
</evidence>
<feature type="domain" description="PDEase" evidence="8">
    <location>
        <begin position="1035"/>
        <end position="1418"/>
    </location>
</feature>
<reference evidence="9" key="1">
    <citation type="journal article" date="2020" name="bioRxiv">
        <title>Comparative genomics of Chlamydomonas.</title>
        <authorList>
            <person name="Craig R.J."/>
            <person name="Hasan A.R."/>
            <person name="Ness R.W."/>
            <person name="Keightley P.D."/>
        </authorList>
    </citation>
    <scope>NUCLEOTIDE SEQUENCE</scope>
    <source>
        <strain evidence="9">SAG 7.73</strain>
    </source>
</reference>
<feature type="binding site" evidence="5">
    <location>
        <position position="1324"/>
    </location>
    <ligand>
        <name>Zn(2+)</name>
        <dbReference type="ChEBI" id="CHEBI:29105"/>
        <label>1</label>
    </ligand>
</feature>
<feature type="region of interest" description="Disordered" evidence="6">
    <location>
        <begin position="1248"/>
        <end position="1308"/>
    </location>
</feature>
<feature type="region of interest" description="Disordered" evidence="6">
    <location>
        <begin position="930"/>
        <end position="958"/>
    </location>
</feature>
<sequence length="1421" mass="146933">MAPRWHNVSELVDQLAPDMLTQGAPTRTALRALFLAPAGVVRRSWPPEQASWHTDLLTGSTPEGLQQVEAVRRRDALLQQSDAVTSGPLTAGLTFSIPVFIAGAEPGDTFGAPDVPSAACGSGCSYDATARSAFWGLCGGVIQTSALLANGSTPLSWLGVQGYRYRLESAPYRNVIAGSAQPPHDAESAVVHVPGSTWVLYVSPEDGWEQTSPACCAGVIAGFCVASVAISALLYVVLVSRRKHQITLESLLPREVIREMKAEKHLDALKPPVFTAETPAQLLLQLLGALLAGDTPDLHDILFLKSALMRSQDFYQPLNLRGHIKQANLDADVVNSLMRQLGAGGGLSAMLTPGSTLGPASLASCSVRGSGLCSSAGGLGLDGPTGSLHRGRASHGGGGLVFEEVYEAMEPSSTHAGHASHASHHSHHSPNLMNCGAGAAGASGASPVKLVTSGPCALSPAAVAAAATTDASCPKHSRPMLRAATAGAAAAAAAAAGGAYAPAGTAVAGLRGSSSLRRRDPVRAQGSAGGVDEGGRDSGGCSSDARTTPPLRRASIFDSIRGALAAVLASDLLLQPPSPLLHNRPPPSPLPPATSQLGLGAAASQQPRHFQRQSHGQQQQQPLTCQQNLQQSPAAIQTHPSRRSSSQQSSVSIMLNSKTPEGWRREQDTPRAYGVQQQPRVQGPGAGQQERGPQEQGQGLQGRPQGLQGRPQGLQQPRSQRHLLVLRQQLVRHGSSGGPHSGLHSHLLHYCSSMPPLHRAATMADNGQDEDDGDDGDEGPGTSPSDAENSLPAAGTADHNISSISTGNTVTTTGTTPQLNTAFSSAFAAARAALHNSSLPATMTGAAASGAGCPSLRACATLDNAQMVAAGTSPPAALQHMQHAVARPAPAASSMAAAAAHGMARRPGSFLAPSALSPGELMSRRHARVESGAGVGGGGTAGAGSGGRDGGAGGGAQSLMVLRSGSSTLAQYLVGDLSPQRHSSADGVAPASAVAGAPGEAAAAPGGGVEAPRVRRRNTAARLMTPPSPAHHAAPAAPLLEDVERVLAAADNWCFDTWALDEATQGHALSALGFYLLQREGLIGGLGLKPFTVARLLRTIESGYQPNPYHGAIHAADVLQTLHVIIHGAGLHVHYLDKLGLAAAYFAAIAHDHRHPGLTNDFLIATGDALALRYNDRSPLENHHVASVFELMARPELNVLAPLPSADRAAFRKLVIELVLSTDMKQHFAILSHFNTVHSLVAHTPAPVTAQQQHAPPPGAQGSGRGDGGTQLRRQPTPSGAPPSLPQGTAQASGVAGPDAASAPRPRDEAERLLSLQIALKVADVGHLGEKLPVHQRWLAGLEEEFFRQGDKEKQLGIPISPLFDRARKGVSKGQVGFYDFVGNPLVCALAGAFPGAKPLEAAFHDNYTYWRAVDKGEAKQ</sequence>
<dbReference type="Gene3D" id="1.10.1300.10">
    <property type="entry name" value="3'5'-cyclic nucleotide phosphodiesterase, catalytic domain"/>
    <property type="match status" value="1"/>
</dbReference>
<keyword evidence="10" id="KW-1185">Reference proteome</keyword>
<dbReference type="InterPro" id="IPR002073">
    <property type="entry name" value="PDEase_catalytic_dom"/>
</dbReference>
<feature type="region of interest" description="Disordered" evidence="6">
    <location>
        <begin position="578"/>
        <end position="716"/>
    </location>
</feature>
<dbReference type="PRINTS" id="PR00387">
    <property type="entry name" value="PDIESTERASE1"/>
</dbReference>
<feature type="region of interest" description="Disordered" evidence="6">
    <location>
        <begin position="512"/>
        <end position="549"/>
    </location>
</feature>
<dbReference type="Proteomes" id="UP000650467">
    <property type="component" value="Unassembled WGS sequence"/>
</dbReference>
<feature type="compositionally biased region" description="Acidic residues" evidence="6">
    <location>
        <begin position="767"/>
        <end position="778"/>
    </location>
</feature>
<name>A0A835T1S0_CHLIN</name>
<dbReference type="SUPFAM" id="SSF109604">
    <property type="entry name" value="HD-domain/PDEase-like"/>
    <property type="match status" value="1"/>
</dbReference>
<organism evidence="9 10">
    <name type="scientific">Chlamydomonas incerta</name>
    <dbReference type="NCBI Taxonomy" id="51695"/>
    <lineage>
        <taxon>Eukaryota</taxon>
        <taxon>Viridiplantae</taxon>
        <taxon>Chlorophyta</taxon>
        <taxon>core chlorophytes</taxon>
        <taxon>Chlorophyceae</taxon>
        <taxon>CS clade</taxon>
        <taxon>Chlamydomonadales</taxon>
        <taxon>Chlamydomonadaceae</taxon>
        <taxon>Chlamydomonas</taxon>
    </lineage>
</organism>
<keyword evidence="1 5" id="KW-0479">Metal-binding</keyword>
<evidence type="ECO:0000259" key="8">
    <source>
        <dbReference type="PROSITE" id="PS51845"/>
    </source>
</evidence>
<feature type="binding site" evidence="4">
    <location>
        <position position="1152"/>
    </location>
    <ligand>
        <name>AMP</name>
        <dbReference type="ChEBI" id="CHEBI:456215"/>
    </ligand>
</feature>
<feature type="binding site" evidence="4">
    <location>
        <begin position="1110"/>
        <end position="1114"/>
    </location>
    <ligand>
        <name>AMP</name>
        <dbReference type="ChEBI" id="CHEBI:456215"/>
    </ligand>
</feature>
<protein>
    <recommendedName>
        <fullName evidence="8">PDEase domain-containing protein</fullName>
    </recommendedName>
</protein>
<feature type="compositionally biased region" description="Gly residues" evidence="6">
    <location>
        <begin position="933"/>
        <end position="956"/>
    </location>
</feature>
<feature type="binding site" evidence="4">
    <location>
        <position position="1375"/>
    </location>
    <ligand>
        <name>AMP</name>
        <dbReference type="ChEBI" id="CHEBI:456215"/>
    </ligand>
</feature>
<feature type="compositionally biased region" description="Low complexity" evidence="6">
    <location>
        <begin position="613"/>
        <end position="631"/>
    </location>
</feature>
<evidence type="ECO:0000256" key="4">
    <source>
        <dbReference type="PIRSR" id="PIRSR623088-2"/>
    </source>
</evidence>
<dbReference type="OrthoDB" id="568146at2759"/>
<evidence type="ECO:0000256" key="5">
    <source>
        <dbReference type="PIRSR" id="PIRSR623088-3"/>
    </source>
</evidence>
<evidence type="ECO:0000313" key="9">
    <source>
        <dbReference type="EMBL" id="KAG2437377.1"/>
    </source>
</evidence>
<keyword evidence="7" id="KW-0472">Membrane</keyword>
<keyword evidence="7" id="KW-0812">Transmembrane</keyword>
<evidence type="ECO:0000256" key="3">
    <source>
        <dbReference type="PIRSR" id="PIRSR623088-1"/>
    </source>
</evidence>
<dbReference type="EMBL" id="JAEHOC010000011">
    <property type="protein sequence ID" value="KAG2437377.1"/>
    <property type="molecule type" value="Genomic_DNA"/>
</dbReference>
<feature type="region of interest" description="Disordered" evidence="6">
    <location>
        <begin position="411"/>
        <end position="430"/>
    </location>
</feature>
<evidence type="ECO:0000256" key="6">
    <source>
        <dbReference type="SAM" id="MobiDB-lite"/>
    </source>
</evidence>
<feature type="binding site" evidence="5">
    <location>
        <position position="1152"/>
    </location>
    <ligand>
        <name>Zn(2+)</name>
        <dbReference type="ChEBI" id="CHEBI:29105"/>
        <label>1</label>
    </ligand>
</feature>
<feature type="binding site" evidence="5">
    <location>
        <position position="1114"/>
    </location>
    <ligand>
        <name>Zn(2+)</name>
        <dbReference type="ChEBI" id="CHEBI:29105"/>
        <label>1</label>
    </ligand>
</feature>
<feature type="binding site" evidence="5">
    <location>
        <position position="1152"/>
    </location>
    <ligand>
        <name>Zn(2+)</name>
        <dbReference type="ChEBI" id="CHEBI:29105"/>
        <label>2</label>
    </ligand>
</feature>
<evidence type="ECO:0000313" key="10">
    <source>
        <dbReference type="Proteomes" id="UP000650467"/>
    </source>
</evidence>
<dbReference type="GO" id="GO:0046872">
    <property type="term" value="F:metal ion binding"/>
    <property type="evidence" value="ECO:0007669"/>
    <property type="project" value="UniProtKB-KW"/>
</dbReference>
<feature type="binding site" evidence="4">
    <location>
        <position position="1324"/>
    </location>
    <ligand>
        <name>AMP</name>
        <dbReference type="ChEBI" id="CHEBI:456215"/>
    </ligand>
</feature>
<gene>
    <name evidence="9" type="ORF">HXX76_006029</name>
</gene>
<evidence type="ECO:0000256" key="2">
    <source>
        <dbReference type="ARBA" id="ARBA00022801"/>
    </source>
</evidence>